<keyword evidence="1" id="KW-0732">Signal</keyword>
<feature type="signal peptide" evidence="1">
    <location>
        <begin position="1"/>
        <end position="18"/>
    </location>
</feature>
<dbReference type="KEGG" id="ptaw:DW352_22190"/>
<dbReference type="RefSeq" id="WP_115693372.1">
    <property type="nucleotide sequence ID" value="NZ_CP031417.1"/>
</dbReference>
<dbReference type="PANTHER" id="PTHR38589">
    <property type="entry name" value="BLR0621 PROTEIN"/>
    <property type="match status" value="1"/>
</dbReference>
<feature type="chain" id="PRO_5016591922" description="YkuD domain-containing protein" evidence="1">
    <location>
        <begin position="19"/>
        <end position="233"/>
    </location>
</feature>
<dbReference type="Proteomes" id="UP000254889">
    <property type="component" value="Chromosome"/>
</dbReference>
<evidence type="ECO:0008006" key="4">
    <source>
        <dbReference type="Google" id="ProtNLM"/>
    </source>
</evidence>
<dbReference type="PANTHER" id="PTHR38589:SF1">
    <property type="entry name" value="BLR0621 PROTEIN"/>
    <property type="match status" value="1"/>
</dbReference>
<name>A0A346A1E6_9HYPH</name>
<evidence type="ECO:0000313" key="3">
    <source>
        <dbReference type="Proteomes" id="UP000254889"/>
    </source>
</evidence>
<sequence length="233" mass="24852">MRPILAALLVIAPAAASAESCPAPLAAAHKLVLVTATTLASSTASLQRFTRASLQSPWLADGGPTTALIGRNGVAWGYAFRRMARPGEPIKTEGDKRAPIGFYRLGASFGFTPSLRQDQLRIRADTVCVDDASSPAYNTITSRARIGSEVHGENMARVPYYRHGLLVDYPTSRAARGGSCIFVHLWTPNNKGTGGCVALPEPQLISLQRFAESGAVLAILPHQALERFKGCLP</sequence>
<evidence type="ECO:0000313" key="2">
    <source>
        <dbReference type="EMBL" id="AXK82993.1"/>
    </source>
</evidence>
<accession>A0A346A1E6</accession>
<keyword evidence="3" id="KW-1185">Reference proteome</keyword>
<protein>
    <recommendedName>
        <fullName evidence="4">YkuD domain-containing protein</fullName>
    </recommendedName>
</protein>
<dbReference type="AlphaFoldDB" id="A0A346A1E6"/>
<dbReference type="EMBL" id="CP031417">
    <property type="protein sequence ID" value="AXK82993.1"/>
    <property type="molecule type" value="Genomic_DNA"/>
</dbReference>
<gene>
    <name evidence="2" type="ORF">DW352_22190</name>
</gene>
<evidence type="ECO:0000256" key="1">
    <source>
        <dbReference type="SAM" id="SignalP"/>
    </source>
</evidence>
<reference evidence="2 3" key="1">
    <citation type="submission" date="2018-07" db="EMBL/GenBank/DDBJ databases">
        <authorList>
            <person name="Quirk P.G."/>
            <person name="Krulwich T.A."/>
        </authorList>
    </citation>
    <scope>NUCLEOTIDE SEQUENCE [LARGE SCALE GENOMIC DNA]</scope>
    <source>
        <strain evidence="2 3">CC-BB4</strain>
    </source>
</reference>
<proteinExistence type="predicted"/>
<dbReference type="OrthoDB" id="9804204at2"/>
<organism evidence="2 3">
    <name type="scientific">Pseudolabrys taiwanensis</name>
    <dbReference type="NCBI Taxonomy" id="331696"/>
    <lineage>
        <taxon>Bacteria</taxon>
        <taxon>Pseudomonadati</taxon>
        <taxon>Pseudomonadota</taxon>
        <taxon>Alphaproteobacteria</taxon>
        <taxon>Hyphomicrobiales</taxon>
        <taxon>Xanthobacteraceae</taxon>
        <taxon>Pseudolabrys</taxon>
    </lineage>
</organism>